<dbReference type="GO" id="GO:0046872">
    <property type="term" value="F:metal ion binding"/>
    <property type="evidence" value="ECO:0007669"/>
    <property type="project" value="InterPro"/>
</dbReference>
<evidence type="ECO:0000259" key="2">
    <source>
        <dbReference type="Pfam" id="PF05193"/>
    </source>
</evidence>
<dbReference type="SUPFAM" id="SSF63411">
    <property type="entry name" value="LuxS/MPP-like metallohydrolase"/>
    <property type="match status" value="2"/>
</dbReference>
<sequence length="428" mass="48616">MNHSLDRTIAPESFQLVDFSLQKPEQYQLPNSCKVFAIKNNAQPILHFSIVIKGGKLVEDVKGTAFLTSKMIGEGVKGMNSAQIHEYLDSYGAIINVSNDLDSFTLTGHCLKRYFGEVISMVNKYLKESEFSEEEFRHIVQVVVQQKKLAEEKTSYLSTKKFRESFYGEDHPFGSTLSAEQILQFSIDDVQKYYNDQIIGAPFEIFISGDFDDSCLKILSDQLGKIEIKKGSAILKYPKFVDKINSNELKIYDAKDGSVQSSIRIGCPTFTLPHNDLEAFSVMNEMLGGYFGSRLMKNIREEKGLTYGIHSSFRNEQNQGYFLIATDVKKELREVATTEIYKEIEKLGNEPISQEELITVQNYMSGNFIMSINSNISLLEVTKGLYKKGLDFDYYDTYVSRIQSVTTQQVQDMVKKYLLGDMLEVVVG</sequence>
<name>A0AAX1N2A7_9BACT</name>
<feature type="domain" description="Peptidase M16 C-terminal" evidence="2">
    <location>
        <begin position="185"/>
        <end position="362"/>
    </location>
</feature>
<organism evidence="3 4">
    <name type="scientific">Flammeovirga yaeyamensis</name>
    <dbReference type="NCBI Taxonomy" id="367791"/>
    <lineage>
        <taxon>Bacteria</taxon>
        <taxon>Pseudomonadati</taxon>
        <taxon>Bacteroidota</taxon>
        <taxon>Cytophagia</taxon>
        <taxon>Cytophagales</taxon>
        <taxon>Flammeovirgaceae</taxon>
        <taxon>Flammeovirga</taxon>
    </lineage>
</organism>
<feature type="domain" description="Peptidase M16 N-terminal" evidence="1">
    <location>
        <begin position="37"/>
        <end position="162"/>
    </location>
</feature>
<evidence type="ECO:0000313" key="4">
    <source>
        <dbReference type="Proteomes" id="UP000678679"/>
    </source>
</evidence>
<dbReference type="InterPro" id="IPR011249">
    <property type="entry name" value="Metalloenz_LuxS/M16"/>
</dbReference>
<dbReference type="InterPro" id="IPR007863">
    <property type="entry name" value="Peptidase_M16_C"/>
</dbReference>
<dbReference type="Gene3D" id="3.30.830.10">
    <property type="entry name" value="Metalloenzyme, LuxS/M16 peptidase-like"/>
    <property type="match status" value="2"/>
</dbReference>
<dbReference type="Proteomes" id="UP000678679">
    <property type="component" value="Chromosome 1"/>
</dbReference>
<gene>
    <name evidence="3" type="ORF">KMW28_18250</name>
</gene>
<evidence type="ECO:0000259" key="1">
    <source>
        <dbReference type="Pfam" id="PF00675"/>
    </source>
</evidence>
<dbReference type="EMBL" id="CP076132">
    <property type="protein sequence ID" value="QWG01572.1"/>
    <property type="molecule type" value="Genomic_DNA"/>
</dbReference>
<dbReference type="AlphaFoldDB" id="A0AAX1N2A7"/>
<reference evidence="3 4" key="1">
    <citation type="submission" date="2021-05" db="EMBL/GenBank/DDBJ databases">
        <title>Comparative genomic studies on the polysaccharide-degrading batcterial strains of the Flammeovirga genus.</title>
        <authorList>
            <person name="Zewei F."/>
            <person name="Zheng Z."/>
            <person name="Yu L."/>
            <person name="Ruyue G."/>
            <person name="Yanhong M."/>
            <person name="Yuanyuan C."/>
            <person name="Jingyan G."/>
            <person name="Wenjun H."/>
        </authorList>
    </citation>
    <scope>NUCLEOTIDE SEQUENCE [LARGE SCALE GENOMIC DNA]</scope>
    <source>
        <strain evidence="3 4">NBRC:100898</strain>
    </source>
</reference>
<dbReference type="PANTHER" id="PTHR11851:SF224">
    <property type="entry name" value="PROCESSING PROTEASE"/>
    <property type="match status" value="1"/>
</dbReference>
<dbReference type="Pfam" id="PF00675">
    <property type="entry name" value="Peptidase_M16"/>
    <property type="match status" value="1"/>
</dbReference>
<accession>A0AAX1N2A7</accession>
<proteinExistence type="predicted"/>
<dbReference type="PANTHER" id="PTHR11851">
    <property type="entry name" value="METALLOPROTEASE"/>
    <property type="match status" value="1"/>
</dbReference>
<dbReference type="KEGG" id="fya:KMW28_18250"/>
<dbReference type="RefSeq" id="WP_169666838.1">
    <property type="nucleotide sequence ID" value="NZ_CP076132.1"/>
</dbReference>
<protein>
    <submittedName>
        <fullName evidence="3">Insulinase family protein</fullName>
    </submittedName>
</protein>
<evidence type="ECO:0000313" key="3">
    <source>
        <dbReference type="EMBL" id="QWG01572.1"/>
    </source>
</evidence>
<dbReference type="InterPro" id="IPR050361">
    <property type="entry name" value="MPP/UQCRC_Complex"/>
</dbReference>
<dbReference type="InterPro" id="IPR011765">
    <property type="entry name" value="Pept_M16_N"/>
</dbReference>
<keyword evidence="4" id="KW-1185">Reference proteome</keyword>
<dbReference type="Pfam" id="PF05193">
    <property type="entry name" value="Peptidase_M16_C"/>
    <property type="match status" value="1"/>
</dbReference>